<dbReference type="SUPFAM" id="SSF54427">
    <property type="entry name" value="NTF2-like"/>
    <property type="match status" value="1"/>
</dbReference>
<dbReference type="EMBL" id="CP000148">
    <property type="protein sequence ID" value="ABB30529.1"/>
    <property type="molecule type" value="Genomic_DNA"/>
</dbReference>
<dbReference type="STRING" id="269799.Gmet_0284"/>
<dbReference type="eggNOG" id="COG4319">
    <property type="taxonomic scope" value="Bacteria"/>
</dbReference>
<evidence type="ECO:0000313" key="2">
    <source>
        <dbReference type="Proteomes" id="UP000007073"/>
    </source>
</evidence>
<organism evidence="1 2">
    <name type="scientific">Geobacter metallireducens (strain ATCC 53774 / DSM 7210 / GS-15)</name>
    <dbReference type="NCBI Taxonomy" id="269799"/>
    <lineage>
        <taxon>Bacteria</taxon>
        <taxon>Pseudomonadati</taxon>
        <taxon>Thermodesulfobacteriota</taxon>
        <taxon>Desulfuromonadia</taxon>
        <taxon>Geobacterales</taxon>
        <taxon>Geobacteraceae</taxon>
        <taxon>Geobacter</taxon>
    </lineage>
</organism>
<reference evidence="1 2" key="2">
    <citation type="journal article" date="2009" name="BMC Microbiol.">
        <title>The genome sequence of Geobacter metallireducens: features of metabolism, physiology and regulation common and dissimilar to Geobacter sulfurreducens.</title>
        <authorList>
            <person name="Aklujkar M."/>
            <person name="Krushkal J."/>
            <person name="DiBartolo G."/>
            <person name="Lapidus A."/>
            <person name="Land M.L."/>
            <person name="Lovley D.R."/>
        </authorList>
    </citation>
    <scope>NUCLEOTIDE SEQUENCE [LARGE SCALE GENOMIC DNA]</scope>
    <source>
        <strain evidence="2">ATCC 53774 / DSM 7210 / GS-15</strain>
    </source>
</reference>
<reference evidence="1 2" key="1">
    <citation type="submission" date="2005-10" db="EMBL/GenBank/DDBJ databases">
        <title>Complete sequence of Geobacter metallireducens GS-15.</title>
        <authorList>
            <consortium name="US DOE Joint Genome Institute"/>
            <person name="Copeland A."/>
            <person name="Lucas S."/>
            <person name="Lapidus A."/>
            <person name="Barry K."/>
            <person name="Detter J.C."/>
            <person name="Glavina T."/>
            <person name="Hammon N."/>
            <person name="Israni S."/>
            <person name="Pitluck S."/>
            <person name="Di Bartolo G."/>
            <person name="Chain P."/>
            <person name="Schmutz J."/>
            <person name="Larimer F."/>
            <person name="Land M."/>
            <person name="Kyrpides N."/>
            <person name="Ivanova N."/>
            <person name="Richardson P."/>
        </authorList>
    </citation>
    <scope>NUCLEOTIDE SEQUENCE [LARGE SCALE GENOMIC DNA]</scope>
    <source>
        <strain evidence="2">ATCC 53774 / DSM 7210 / GS-15</strain>
    </source>
</reference>
<evidence type="ECO:0000313" key="1">
    <source>
        <dbReference type="EMBL" id="ABB30529.1"/>
    </source>
</evidence>
<protein>
    <submittedName>
        <fullName evidence="1">Uncharacterized protein</fullName>
    </submittedName>
</protein>
<dbReference type="InterPro" id="IPR032710">
    <property type="entry name" value="NTF2-like_dom_sf"/>
</dbReference>
<gene>
    <name evidence="1" type="ordered locus">Gmet_0284</name>
</gene>
<dbReference type="AlphaFoldDB" id="Q39YZ5"/>
<accession>Q39YZ5</accession>
<dbReference type="HOGENOM" id="CLU_899435_0_0_7"/>
<dbReference type="KEGG" id="gme:Gmet_0284"/>
<keyword evidence="2" id="KW-1185">Reference proteome</keyword>
<sequence>MSNSRNTRYSGGHMRFIGNLITVISVLFLATTSFGADISESDVKIFLNDWLAAQNKGSYPDYAALYSESFVGIKRSGKSMRKFDHDSWLKDRKTMFKKKMLVAANSPEITISGTTALVKFEQTWESGTYKDKGYKVLDLSLEDEKLKIVREEMLFSIVDTKFSSAFTRFNKDCKNKFSDIEEGQDMPIICNGPYKYKIEINYSACCEYVQVSDNKNFVLDLPAQIISTVTNRVLEWRLANGKPFAVILKLDKYKGDLALDAKKVKEVLLIKGLKKFEDINYEVDIKGQSNPNLEARSLADQSYMRLLQK</sequence>
<name>Q39YZ5_GEOMG</name>
<proteinExistence type="predicted"/>
<dbReference type="Proteomes" id="UP000007073">
    <property type="component" value="Chromosome"/>
</dbReference>